<dbReference type="Proteomes" id="UP001589691">
    <property type="component" value="Unassembled WGS sequence"/>
</dbReference>
<evidence type="ECO:0000313" key="2">
    <source>
        <dbReference type="Proteomes" id="UP001589691"/>
    </source>
</evidence>
<keyword evidence="2" id="KW-1185">Reference proteome</keyword>
<dbReference type="RefSeq" id="WP_137642606.1">
    <property type="nucleotide sequence ID" value="NZ_BJEA01000009.1"/>
</dbReference>
<gene>
    <name evidence="1" type="ORF">ACFFLI_05195</name>
</gene>
<name>A0ABV5WT21_9LACO</name>
<dbReference type="EMBL" id="JBHLZY010000010">
    <property type="protein sequence ID" value="MFB9769275.1"/>
    <property type="molecule type" value="Genomic_DNA"/>
</dbReference>
<comment type="caution">
    <text evidence="1">The sequence shown here is derived from an EMBL/GenBank/DDBJ whole genome shotgun (WGS) entry which is preliminary data.</text>
</comment>
<proteinExistence type="predicted"/>
<accession>A0ABV5WT21</accession>
<reference evidence="1 2" key="1">
    <citation type="submission" date="2024-09" db="EMBL/GenBank/DDBJ databases">
        <authorList>
            <person name="Sun Q."/>
            <person name="Mori K."/>
        </authorList>
    </citation>
    <scope>NUCLEOTIDE SEQUENCE [LARGE SCALE GENOMIC DNA]</scope>
    <source>
        <strain evidence="1 2">TBRC 4576</strain>
    </source>
</reference>
<organism evidence="1 2">
    <name type="scientific">Lactiplantibacillus modestisalitolerans</name>
    <dbReference type="NCBI Taxonomy" id="1457219"/>
    <lineage>
        <taxon>Bacteria</taxon>
        <taxon>Bacillati</taxon>
        <taxon>Bacillota</taxon>
        <taxon>Bacilli</taxon>
        <taxon>Lactobacillales</taxon>
        <taxon>Lactobacillaceae</taxon>
        <taxon>Lactiplantibacillus</taxon>
    </lineage>
</organism>
<evidence type="ECO:0000313" key="1">
    <source>
        <dbReference type="EMBL" id="MFB9769275.1"/>
    </source>
</evidence>
<sequence length="108" mass="11908">MEPAAFSVSYQRGCKPFLKKYARQQGLIKQKVAAALQREVATGMPKVKVATPVKLAGLTCYEFRLNLGALGSARLAFTVQRQHANVYLITTKIQKATFSHELAQVVGR</sequence>
<protein>
    <submittedName>
        <fullName evidence="1">Uncharacterized protein</fullName>
    </submittedName>
</protein>